<accession>A0A1Z5JMF5</accession>
<name>A0A1Z5JMF5_FISSO</name>
<evidence type="ECO:0000259" key="2">
    <source>
        <dbReference type="Pfam" id="PF13392"/>
    </source>
</evidence>
<dbReference type="Pfam" id="PF13392">
    <property type="entry name" value="HNH_3"/>
    <property type="match status" value="1"/>
</dbReference>
<dbReference type="EMBL" id="BDSP01000087">
    <property type="protein sequence ID" value="GAX15042.1"/>
    <property type="molecule type" value="Genomic_DNA"/>
</dbReference>
<evidence type="ECO:0000313" key="4">
    <source>
        <dbReference type="Proteomes" id="UP000198406"/>
    </source>
</evidence>
<dbReference type="SUPFAM" id="SSF54060">
    <property type="entry name" value="His-Me finger endonucleases"/>
    <property type="match status" value="2"/>
</dbReference>
<dbReference type="AlphaFoldDB" id="A0A1Z5JMF5"/>
<comment type="caution">
    <text evidence="3">The sequence shown here is derived from an EMBL/GenBank/DDBJ whole genome shotgun (WGS) entry which is preliminary data.</text>
</comment>
<evidence type="ECO:0000313" key="3">
    <source>
        <dbReference type="EMBL" id="GAX15042.1"/>
    </source>
</evidence>
<feature type="region of interest" description="Disordered" evidence="1">
    <location>
        <begin position="434"/>
        <end position="480"/>
    </location>
</feature>
<dbReference type="InterPro" id="IPR044925">
    <property type="entry name" value="His-Me_finger_sf"/>
</dbReference>
<protein>
    <recommendedName>
        <fullName evidence="2">HNH nuclease domain-containing protein</fullName>
    </recommendedName>
</protein>
<feature type="domain" description="HNH nuclease" evidence="2">
    <location>
        <begin position="168"/>
        <end position="207"/>
    </location>
</feature>
<dbReference type="InterPro" id="IPR003615">
    <property type="entry name" value="HNH_nuc"/>
</dbReference>
<evidence type="ECO:0000256" key="1">
    <source>
        <dbReference type="SAM" id="MobiDB-lite"/>
    </source>
</evidence>
<feature type="compositionally biased region" description="Basic and acidic residues" evidence="1">
    <location>
        <begin position="440"/>
        <end position="463"/>
    </location>
</feature>
<keyword evidence="4" id="KW-1185">Reference proteome</keyword>
<dbReference type="Gene3D" id="3.90.75.20">
    <property type="match status" value="2"/>
</dbReference>
<gene>
    <name evidence="3" type="ORF">FisN_12Lu392</name>
</gene>
<organism evidence="3 4">
    <name type="scientific">Fistulifera solaris</name>
    <name type="common">Oleaginous diatom</name>
    <dbReference type="NCBI Taxonomy" id="1519565"/>
    <lineage>
        <taxon>Eukaryota</taxon>
        <taxon>Sar</taxon>
        <taxon>Stramenopiles</taxon>
        <taxon>Ochrophyta</taxon>
        <taxon>Bacillariophyta</taxon>
        <taxon>Bacillariophyceae</taxon>
        <taxon>Bacillariophycidae</taxon>
        <taxon>Naviculales</taxon>
        <taxon>Naviculaceae</taxon>
        <taxon>Fistulifera</taxon>
    </lineage>
</organism>
<dbReference type="InParanoid" id="A0A1Z5JMF5"/>
<dbReference type="Proteomes" id="UP000198406">
    <property type="component" value="Unassembled WGS sequence"/>
</dbReference>
<proteinExistence type="predicted"/>
<sequence>MISTPDAQGYRQINFVDEDCSGTRVKLSLAGALAAIFIGPRPSLTHVIHHKSMQWDNNVDDLEWLTQSENLQLKNCVPGNDLGRRESTVILKSKYKTLSECDPDEIWFDYPDPDLPIMFNAKGTLVCDKRTKCFYDITIVTYKKKHKSHVPVVKVTVTIGGKIYIFYRVAVEAYTGELLTDCEIVDHIDRDRTNNSFENLAVVSSLESANNKRSTDKYRKDGTQAKEKVEQNSLVGQQVEDVIKKFQCLEAKFSILHELKGEAQEVARKELETEVVQGRPPATLAKQSKPVTSKKKGGVEKEKLLFMCQRKRLNLLCAKLKVTGFKGRYTAEECAMLPDVEHHREDYLRKSVALAQAKNIIDRYQLLKDKYRSLKDSRTDSEFELEVVQGMIQDGKLLPLPTSQLDDADPLQRKAAPYASPSTAVDEVLNNTVTYEAEDERATEQELDPLHLENSDYSDDRKCAPIPAKAPPRGSSRAKS</sequence>
<reference evidence="3 4" key="1">
    <citation type="journal article" date="2015" name="Plant Cell">
        <title>Oil accumulation by the oleaginous diatom Fistulifera solaris as revealed by the genome and transcriptome.</title>
        <authorList>
            <person name="Tanaka T."/>
            <person name="Maeda Y."/>
            <person name="Veluchamy A."/>
            <person name="Tanaka M."/>
            <person name="Abida H."/>
            <person name="Marechal E."/>
            <person name="Bowler C."/>
            <person name="Muto M."/>
            <person name="Sunaga Y."/>
            <person name="Tanaka M."/>
            <person name="Yoshino T."/>
            <person name="Taniguchi T."/>
            <person name="Fukuda Y."/>
            <person name="Nemoto M."/>
            <person name="Matsumoto M."/>
            <person name="Wong P.S."/>
            <person name="Aburatani S."/>
            <person name="Fujibuchi W."/>
        </authorList>
    </citation>
    <scope>NUCLEOTIDE SEQUENCE [LARGE SCALE GENOMIC DNA]</scope>
    <source>
        <strain evidence="3 4">JPCC DA0580</strain>
    </source>
</reference>